<dbReference type="AlphaFoldDB" id="F7XLF4"/>
<accession>F7XLF4</accession>
<keyword evidence="6" id="KW-0969">Cilium</keyword>
<dbReference type="NCBIfam" id="TIGR02537">
    <property type="entry name" value="arch_flag_Nterm"/>
    <property type="match status" value="1"/>
</dbReference>
<dbReference type="Proteomes" id="UP000006622">
    <property type="component" value="Chromosome"/>
</dbReference>
<evidence type="ECO:0000256" key="2">
    <source>
        <dbReference type="ARBA" id="ARBA00010256"/>
    </source>
</evidence>
<dbReference type="PANTHER" id="PTHR35903">
    <property type="entry name" value="FLAGELLIN B1"/>
    <property type="match status" value="1"/>
</dbReference>
<evidence type="ECO:0000313" key="6">
    <source>
        <dbReference type="EMBL" id="AEH60427.1"/>
    </source>
</evidence>
<organism evidence="6 7">
    <name type="scientific">Methanosalsum zhilinae (strain DSM 4017 / NBRC 107636 / OCM 62 / WeN5)</name>
    <name type="common">Methanohalophilus zhilinae</name>
    <dbReference type="NCBI Taxonomy" id="679901"/>
    <lineage>
        <taxon>Archaea</taxon>
        <taxon>Methanobacteriati</taxon>
        <taxon>Methanobacteriota</taxon>
        <taxon>Stenosarchaea group</taxon>
        <taxon>Methanomicrobia</taxon>
        <taxon>Methanosarcinales</taxon>
        <taxon>Methanosarcinaceae</taxon>
        <taxon>Methanosalsum</taxon>
    </lineage>
</organism>
<keyword evidence="5" id="KW-1133">Transmembrane helix</keyword>
<dbReference type="Pfam" id="PF01917">
    <property type="entry name" value="Flagellin_arch-type"/>
    <property type="match status" value="1"/>
</dbReference>
<keyword evidence="5" id="KW-0812">Transmembrane</keyword>
<evidence type="ECO:0000256" key="3">
    <source>
        <dbReference type="ARBA" id="ARBA00022440"/>
    </source>
</evidence>
<dbReference type="EMBL" id="CP002101">
    <property type="protein sequence ID" value="AEH60427.1"/>
    <property type="molecule type" value="Genomic_DNA"/>
</dbReference>
<evidence type="ECO:0000313" key="7">
    <source>
        <dbReference type="Proteomes" id="UP000006622"/>
    </source>
</evidence>
<dbReference type="STRING" id="679901.Mzhil_0557"/>
<keyword evidence="6" id="KW-0282">Flagellum</keyword>
<name>F7XLF4_METZD</name>
<comment type="function">
    <text evidence="4">Flagellin is the subunit protein which polymerizes to form the filaments of archaeal flagella.</text>
</comment>
<evidence type="ECO:0000256" key="4">
    <source>
        <dbReference type="RuleBase" id="RU361282"/>
    </source>
</evidence>
<evidence type="ECO:0000256" key="5">
    <source>
        <dbReference type="SAM" id="Phobius"/>
    </source>
</evidence>
<reference evidence="6" key="1">
    <citation type="submission" date="2010-07" db="EMBL/GenBank/DDBJ databases">
        <title>The complete genome of Methanosalsum zhilinae DSM 4017.</title>
        <authorList>
            <consortium name="US DOE Joint Genome Institute (JGI-PGF)"/>
            <person name="Lucas S."/>
            <person name="Copeland A."/>
            <person name="Lapidus A."/>
            <person name="Glavina del Rio T."/>
            <person name="Dalin E."/>
            <person name="Tice H."/>
            <person name="Bruce D."/>
            <person name="Goodwin L."/>
            <person name="Pitluck S."/>
            <person name="Kyrpides N."/>
            <person name="Mavromatis K."/>
            <person name="Ovchinnikova G."/>
            <person name="Daligault H."/>
            <person name="Detter J.C."/>
            <person name="Han C."/>
            <person name="Tapia R."/>
            <person name="Larimer F."/>
            <person name="Land M."/>
            <person name="Hauser L."/>
            <person name="Markowitz V."/>
            <person name="Cheng J.-F."/>
            <person name="Hugenholtz P."/>
            <person name="Woyke T."/>
            <person name="Wu D."/>
            <person name="Spring S."/>
            <person name="Schueler E."/>
            <person name="Brambilla E."/>
            <person name="Klenk H.-P."/>
            <person name="Eisen J.A."/>
        </authorList>
    </citation>
    <scope>NUCLEOTIDE SEQUENCE</scope>
    <source>
        <strain evidence="6">DSM 4017</strain>
    </source>
</reference>
<keyword evidence="5" id="KW-0472">Membrane</keyword>
<dbReference type="HOGENOM" id="CLU_051124_0_2_2"/>
<comment type="subcellular location">
    <subcellularLocation>
        <location evidence="1 4">Archaeal flagellum</location>
    </subcellularLocation>
</comment>
<feature type="transmembrane region" description="Helical" evidence="5">
    <location>
        <begin position="21"/>
        <end position="40"/>
    </location>
</feature>
<keyword evidence="6" id="KW-0966">Cell projection</keyword>
<dbReference type="GO" id="GO:0097589">
    <property type="term" value="C:archaeal-type flagellum"/>
    <property type="evidence" value="ECO:0007669"/>
    <property type="project" value="UniProtKB-SubCell"/>
</dbReference>
<keyword evidence="3 4" id="KW-0974">Archaeal flagellum</keyword>
<dbReference type="KEGG" id="mzh:Mzhil_0557"/>
<dbReference type="GO" id="GO:0097588">
    <property type="term" value="P:archaeal or bacterial-type flagellum-dependent cell motility"/>
    <property type="evidence" value="ECO:0007669"/>
    <property type="project" value="InterPro"/>
</dbReference>
<dbReference type="InterPro" id="IPR013373">
    <property type="entry name" value="Flagellin/pilin_N_arc"/>
</dbReference>
<gene>
    <name evidence="6" type="ordered locus">Mzhil_0557</name>
</gene>
<dbReference type="PANTHER" id="PTHR35903:SF1">
    <property type="entry name" value="FLAGELLIN B1"/>
    <property type="match status" value="1"/>
</dbReference>
<keyword evidence="7" id="KW-1185">Reference proteome</keyword>
<evidence type="ECO:0000256" key="1">
    <source>
        <dbReference type="ARBA" id="ARBA00004618"/>
    </source>
</evidence>
<dbReference type="InterPro" id="IPR002774">
    <property type="entry name" value="Flagellin_arc-type"/>
</dbReference>
<comment type="similarity">
    <text evidence="2 4">Belongs to the archaeal flagellin family.</text>
</comment>
<proteinExistence type="inferred from homology"/>
<sequence length="260" mass="28114" precursor="true">MKQRSRSAFKNDTGAQIGIGTLIIFIAMILIASVAAAVMIQTAGVLREQAAQTGTHASHEVSSNVMIRNIEGHRANSTSEGISSTVDLLKINVGLHVGTRELDVGQTIITVSDGSNTNTLVYAGNDAIYGTAMDNFGASASLNLERLINSTTEIHGVNENNSKIFFTANKFRDEDGSFTQNNPLMNKGDLISFYVSTVSDEASSYNSLYGYETELKSSGLEIEPRTRMQVVISSEYGPDVFLNFYTPSSYGVNRIVGLYP</sequence>
<protein>
    <recommendedName>
        <fullName evidence="4">Flagellin</fullName>
    </recommendedName>
</protein>
<dbReference type="GO" id="GO:0005198">
    <property type="term" value="F:structural molecule activity"/>
    <property type="evidence" value="ECO:0007669"/>
    <property type="project" value="InterPro"/>
</dbReference>